<gene>
    <name evidence="2" type="ORF">PPG34_02415</name>
</gene>
<keyword evidence="3" id="KW-1185">Reference proteome</keyword>
<evidence type="ECO:0000313" key="3">
    <source>
        <dbReference type="Proteomes" id="UP001250932"/>
    </source>
</evidence>
<dbReference type="EMBL" id="JAQOUE010000001">
    <property type="protein sequence ID" value="MDT7041187.1"/>
    <property type="molecule type" value="Genomic_DNA"/>
</dbReference>
<organism evidence="2 3">
    <name type="scientific">Candidatus Nitronereus thalassa</name>
    <dbReference type="NCBI Taxonomy" id="3020898"/>
    <lineage>
        <taxon>Bacteria</taxon>
        <taxon>Pseudomonadati</taxon>
        <taxon>Nitrospirota</taxon>
        <taxon>Nitrospiria</taxon>
        <taxon>Nitrospirales</taxon>
        <taxon>Nitrospiraceae</taxon>
        <taxon>Candidatus Nitronereus</taxon>
    </lineage>
</organism>
<proteinExistence type="predicted"/>
<sequence>METHLRSVVKGISWRVIATLVTTIVVFIYSGELAAAAIVGSVDALAKIGLYWGHERIWQHIQWGRIIPTVSSP</sequence>
<feature type="domain" description="DUF2061" evidence="1">
    <location>
        <begin position="8"/>
        <end position="59"/>
    </location>
</feature>
<reference evidence="2 3" key="1">
    <citation type="journal article" date="2023" name="ISME J.">
        <title>Cultivation and genomic characterization of novel and ubiquitous marine nitrite-oxidizing bacteria from the Nitrospirales.</title>
        <authorList>
            <person name="Mueller A.J."/>
            <person name="Daebeler A."/>
            <person name="Herbold C.W."/>
            <person name="Kirkegaard R.H."/>
            <person name="Daims H."/>
        </authorList>
    </citation>
    <scope>NUCLEOTIDE SEQUENCE [LARGE SCALE GENOMIC DNA]</scope>
    <source>
        <strain evidence="2 3">EB</strain>
    </source>
</reference>
<evidence type="ECO:0000259" key="1">
    <source>
        <dbReference type="Pfam" id="PF09834"/>
    </source>
</evidence>
<name>A0ABU3K455_9BACT</name>
<dbReference type="RefSeq" id="WP_313831544.1">
    <property type="nucleotide sequence ID" value="NZ_JAQOUE010000001.1"/>
</dbReference>
<dbReference type="Proteomes" id="UP001250932">
    <property type="component" value="Unassembled WGS sequence"/>
</dbReference>
<dbReference type="InterPro" id="IPR018638">
    <property type="entry name" value="DUF2061_membrane"/>
</dbReference>
<comment type="caution">
    <text evidence="2">The sequence shown here is derived from an EMBL/GenBank/DDBJ whole genome shotgun (WGS) entry which is preliminary data.</text>
</comment>
<protein>
    <submittedName>
        <fullName evidence="2">DUF2061 domain-containing protein</fullName>
    </submittedName>
</protein>
<dbReference type="Pfam" id="PF09834">
    <property type="entry name" value="DUF2061"/>
    <property type="match status" value="1"/>
</dbReference>
<accession>A0ABU3K455</accession>
<evidence type="ECO:0000313" key="2">
    <source>
        <dbReference type="EMBL" id="MDT7041187.1"/>
    </source>
</evidence>